<protein>
    <submittedName>
        <fullName evidence="1">Uncharacterized protein</fullName>
    </submittedName>
</protein>
<comment type="caution">
    <text evidence="1">The sequence shown here is derived from an EMBL/GenBank/DDBJ whole genome shotgun (WGS) entry which is preliminary data.</text>
</comment>
<organism evidence="1 2">
    <name type="scientific">Streptomyces osmaniensis</name>
    <dbReference type="NCBI Taxonomy" id="593134"/>
    <lineage>
        <taxon>Bacteria</taxon>
        <taxon>Bacillati</taxon>
        <taxon>Actinomycetota</taxon>
        <taxon>Actinomycetes</taxon>
        <taxon>Kitasatosporales</taxon>
        <taxon>Streptomycetaceae</taxon>
        <taxon>Streptomyces</taxon>
    </lineage>
</organism>
<dbReference type="Proteomes" id="UP001500707">
    <property type="component" value="Unassembled WGS sequence"/>
</dbReference>
<proteinExistence type="predicted"/>
<accession>A0ABP6V2C7</accession>
<sequence length="290" mass="30958">MRHAQSMDLERVGAVSAAAVAALGVPAAVLVGRWQMRGALRAAEETGRAGIAQAESTYRAALDAVRTEADAAHLQWRRGIRRDAYAGFLLAMTHCVQAAEALPLKRLETPQILSAAEGELTRAKNDLSAALWVVKLEGPSAVADIAGSVSSLTYELTDALARKAEYHRAASTLYHLSLSNPIAAELDAALMSLTVVVSETGYSGRPGSRQIPPQEVAEGVERATELHGQLSDDIGISEWVALLNEALDYFTDPKALNRRLSSTVEQFLPACRQALDARSSTDDLSPTTSP</sequence>
<name>A0ABP6V2C7_9ACTN</name>
<keyword evidence="2" id="KW-1185">Reference proteome</keyword>
<dbReference type="EMBL" id="BAABCE010000001">
    <property type="protein sequence ID" value="GAA3527238.1"/>
    <property type="molecule type" value="Genomic_DNA"/>
</dbReference>
<evidence type="ECO:0000313" key="1">
    <source>
        <dbReference type="EMBL" id="GAA3527238.1"/>
    </source>
</evidence>
<gene>
    <name evidence="1" type="ORF">GCM10022295_06610</name>
</gene>
<reference evidence="2" key="1">
    <citation type="journal article" date="2019" name="Int. J. Syst. Evol. Microbiol.">
        <title>The Global Catalogue of Microorganisms (GCM) 10K type strain sequencing project: providing services to taxonomists for standard genome sequencing and annotation.</title>
        <authorList>
            <consortium name="The Broad Institute Genomics Platform"/>
            <consortium name="The Broad Institute Genome Sequencing Center for Infectious Disease"/>
            <person name="Wu L."/>
            <person name="Ma J."/>
        </authorList>
    </citation>
    <scope>NUCLEOTIDE SEQUENCE [LARGE SCALE GENOMIC DNA]</scope>
    <source>
        <strain evidence="2">JCM 17656</strain>
    </source>
</reference>
<evidence type="ECO:0000313" key="2">
    <source>
        <dbReference type="Proteomes" id="UP001500707"/>
    </source>
</evidence>